<dbReference type="Gene3D" id="3.40.50.300">
    <property type="entry name" value="P-loop containing nucleotide triphosphate hydrolases"/>
    <property type="match status" value="1"/>
</dbReference>
<feature type="domain" description="ABC transporter" evidence="10">
    <location>
        <begin position="2"/>
        <end position="225"/>
    </location>
</feature>
<keyword evidence="4 9" id="KW-0132">Cell division</keyword>
<dbReference type="InterPro" id="IPR017871">
    <property type="entry name" value="ABC_transporter-like_CS"/>
</dbReference>
<keyword evidence="7 9" id="KW-0472">Membrane</keyword>
<proteinExistence type="inferred from homology"/>
<evidence type="ECO:0000256" key="5">
    <source>
        <dbReference type="ARBA" id="ARBA00022741"/>
    </source>
</evidence>
<reference evidence="11 12" key="1">
    <citation type="journal article" date="2016" name="Nat. Commun.">
        <title>Thousands of microbial genomes shed light on interconnected biogeochemical processes in an aquifer system.</title>
        <authorList>
            <person name="Anantharaman K."/>
            <person name="Brown C.T."/>
            <person name="Hug L.A."/>
            <person name="Sharon I."/>
            <person name="Castelle C.J."/>
            <person name="Probst A.J."/>
            <person name="Thomas B.C."/>
            <person name="Singh A."/>
            <person name="Wilkins M.J."/>
            <person name="Karaoz U."/>
            <person name="Brodie E.L."/>
            <person name="Williams K.H."/>
            <person name="Hubbard S.S."/>
            <person name="Banfield J.F."/>
        </authorList>
    </citation>
    <scope>NUCLEOTIDE SEQUENCE [LARGE SCALE GENOMIC DNA]</scope>
</reference>
<evidence type="ECO:0000256" key="4">
    <source>
        <dbReference type="ARBA" id="ARBA00022618"/>
    </source>
</evidence>
<dbReference type="InterPro" id="IPR027417">
    <property type="entry name" value="P-loop_NTPase"/>
</dbReference>
<dbReference type="InterPro" id="IPR015854">
    <property type="entry name" value="ABC_transpr_LolD-like"/>
</dbReference>
<keyword evidence="6 9" id="KW-0067">ATP-binding</keyword>
<dbReference type="GO" id="GO:0005524">
    <property type="term" value="F:ATP binding"/>
    <property type="evidence" value="ECO:0007669"/>
    <property type="project" value="UniProtKB-UniRule"/>
</dbReference>
<dbReference type="Proteomes" id="UP000176444">
    <property type="component" value="Unassembled WGS sequence"/>
</dbReference>
<dbReference type="FunFam" id="3.40.50.300:FF:000056">
    <property type="entry name" value="Cell division ATP-binding protein FtsE"/>
    <property type="match status" value="1"/>
</dbReference>
<dbReference type="GO" id="GO:0022857">
    <property type="term" value="F:transmembrane transporter activity"/>
    <property type="evidence" value="ECO:0007669"/>
    <property type="project" value="TreeGrafter"/>
</dbReference>
<evidence type="ECO:0000256" key="6">
    <source>
        <dbReference type="ARBA" id="ARBA00022840"/>
    </source>
</evidence>
<keyword evidence="8 9" id="KW-0131">Cell cycle</keyword>
<sequence>MIEFKNVSKKYADGTSALDGVSFSIEPGEFVFLIGSSGAGKTTIMNHIVKEEDPTEGDVIVDDVNLLGLKKKDVPLLRRKVGYIYQDFKLLDSGNVFENVALSLHVVDKPSSEIDQIVPNLLNLVGLGDKALRFPKNLSGGEKQRLAIARALAHEPKILLADEPTGNLDSTSSWVVVDLIKKINKWGTTIIFGTHNEDIVNSLKKRVIHVEKGKIIKDKREGKYE</sequence>
<keyword evidence="3 9" id="KW-1003">Cell membrane</keyword>
<dbReference type="InterPro" id="IPR003593">
    <property type="entry name" value="AAA+_ATPase"/>
</dbReference>
<comment type="similarity">
    <text evidence="1 9">Belongs to the ABC transporter superfamily.</text>
</comment>
<evidence type="ECO:0000256" key="7">
    <source>
        <dbReference type="ARBA" id="ARBA00023136"/>
    </source>
</evidence>
<dbReference type="PROSITE" id="PS50893">
    <property type="entry name" value="ABC_TRANSPORTER_2"/>
    <property type="match status" value="1"/>
</dbReference>
<dbReference type="GO" id="GO:0051301">
    <property type="term" value="P:cell division"/>
    <property type="evidence" value="ECO:0007669"/>
    <property type="project" value="UniProtKB-UniRule"/>
</dbReference>
<evidence type="ECO:0000256" key="9">
    <source>
        <dbReference type="RuleBase" id="RU365094"/>
    </source>
</evidence>
<evidence type="ECO:0000313" key="11">
    <source>
        <dbReference type="EMBL" id="OGC47757.1"/>
    </source>
</evidence>
<evidence type="ECO:0000256" key="8">
    <source>
        <dbReference type="ARBA" id="ARBA00023306"/>
    </source>
</evidence>
<comment type="subunit">
    <text evidence="9">Homodimer. Forms a membrane-associated complex with FtsX.</text>
</comment>
<dbReference type="PROSITE" id="PS00211">
    <property type="entry name" value="ABC_TRANSPORTER_1"/>
    <property type="match status" value="1"/>
</dbReference>
<dbReference type="InterPro" id="IPR003439">
    <property type="entry name" value="ABC_transporter-like_ATP-bd"/>
</dbReference>
<gene>
    <name evidence="9" type="primary">ftsE</name>
    <name evidence="11" type="ORF">A2713_01180</name>
</gene>
<evidence type="ECO:0000313" key="12">
    <source>
        <dbReference type="Proteomes" id="UP000176444"/>
    </source>
</evidence>
<dbReference type="EMBL" id="MEUX01000010">
    <property type="protein sequence ID" value="OGC47757.1"/>
    <property type="molecule type" value="Genomic_DNA"/>
</dbReference>
<comment type="caution">
    <text evidence="11">The sequence shown here is derived from an EMBL/GenBank/DDBJ whole genome shotgun (WGS) entry which is preliminary data.</text>
</comment>
<evidence type="ECO:0000256" key="1">
    <source>
        <dbReference type="ARBA" id="ARBA00005417"/>
    </source>
</evidence>
<dbReference type="PANTHER" id="PTHR24220">
    <property type="entry name" value="IMPORT ATP-BINDING PROTEIN"/>
    <property type="match status" value="1"/>
</dbReference>
<protein>
    <recommendedName>
        <fullName evidence="2 9">Cell division ATP-binding protein FtsE</fullName>
    </recommendedName>
</protein>
<dbReference type="GO" id="GO:0016887">
    <property type="term" value="F:ATP hydrolysis activity"/>
    <property type="evidence" value="ECO:0007669"/>
    <property type="project" value="InterPro"/>
</dbReference>
<keyword evidence="5 9" id="KW-0547">Nucleotide-binding</keyword>
<dbReference type="InterPro" id="IPR005286">
    <property type="entry name" value="Cell_div_FtsE"/>
</dbReference>
<evidence type="ECO:0000259" key="10">
    <source>
        <dbReference type="PROSITE" id="PS50893"/>
    </source>
</evidence>
<dbReference type="Pfam" id="PF00005">
    <property type="entry name" value="ABC_tran"/>
    <property type="match status" value="1"/>
</dbReference>
<accession>A0A1F4US05</accession>
<dbReference type="GO" id="GO:0005886">
    <property type="term" value="C:plasma membrane"/>
    <property type="evidence" value="ECO:0007669"/>
    <property type="project" value="UniProtKB-SubCell"/>
</dbReference>
<dbReference type="NCBIfam" id="TIGR02673">
    <property type="entry name" value="FtsE"/>
    <property type="match status" value="1"/>
</dbReference>
<dbReference type="SMART" id="SM00382">
    <property type="entry name" value="AAA"/>
    <property type="match status" value="1"/>
</dbReference>
<comment type="subcellular location">
    <subcellularLocation>
        <location evidence="9">Cell membrane</location>
        <topology evidence="9">Peripheral membrane protein</topology>
        <orientation evidence="9">Cytoplasmic side</orientation>
    </subcellularLocation>
</comment>
<dbReference type="AlphaFoldDB" id="A0A1F4US05"/>
<dbReference type="SUPFAM" id="SSF52540">
    <property type="entry name" value="P-loop containing nucleoside triphosphate hydrolases"/>
    <property type="match status" value="1"/>
</dbReference>
<evidence type="ECO:0000256" key="2">
    <source>
        <dbReference type="ARBA" id="ARBA00020019"/>
    </source>
</evidence>
<dbReference type="PANTHER" id="PTHR24220:SF470">
    <property type="entry name" value="CELL DIVISION ATP-BINDING PROTEIN FTSE"/>
    <property type="match status" value="1"/>
</dbReference>
<evidence type="ECO:0000256" key="3">
    <source>
        <dbReference type="ARBA" id="ARBA00022475"/>
    </source>
</evidence>
<comment type="function">
    <text evidence="9">Part of the ABC transporter FtsEX involved in cellular division.</text>
</comment>
<name>A0A1F4US05_UNCKA</name>
<organism evidence="11 12">
    <name type="scientific">candidate division WWE3 bacterium RIFCSPHIGHO2_01_FULL_35_17</name>
    <dbReference type="NCBI Taxonomy" id="1802614"/>
    <lineage>
        <taxon>Bacteria</taxon>
        <taxon>Katanobacteria</taxon>
    </lineage>
</organism>